<keyword evidence="1" id="KW-0175">Coiled coil</keyword>
<sequence length="301" mass="32895">MHFVLITSSLTAVFTAGARHRSKAEIDWDKSQKDTDELVAKVNAEMKVLGNDLDRTAKQDRKDLALLEQSRRSEDMTLEETEESLRRLAKQESKDDAIPFSSFFQSHNNNDTAIPVSGPPASSTTGGSLLESGINKAKEWASSMVDSVKAAGASFLQIHNDDSIEANSEKAQQSINVAQEALSKLNVDLANQQRVLESEQKEFAKSSETRPTLSFEGHEAAGVAPLDFGDSVGASFLQTGEAKGPITPDMLQEWYAKFEDSLSKVRADAGLPDIPRSSFLQKGINFASMAANEKVKKDQRD</sequence>
<organism evidence="3 4">
    <name type="scientific">Perkinsus chesapeaki</name>
    <name type="common">Clam parasite</name>
    <name type="synonym">Perkinsus andrewsi</name>
    <dbReference type="NCBI Taxonomy" id="330153"/>
    <lineage>
        <taxon>Eukaryota</taxon>
        <taxon>Sar</taxon>
        <taxon>Alveolata</taxon>
        <taxon>Perkinsozoa</taxon>
        <taxon>Perkinsea</taxon>
        <taxon>Perkinsida</taxon>
        <taxon>Perkinsidae</taxon>
        <taxon>Perkinsus</taxon>
    </lineage>
</organism>
<feature type="coiled-coil region" evidence="1">
    <location>
        <begin position="168"/>
        <end position="202"/>
    </location>
</feature>
<dbReference type="Proteomes" id="UP000591131">
    <property type="component" value="Unassembled WGS sequence"/>
</dbReference>
<evidence type="ECO:0000256" key="2">
    <source>
        <dbReference type="SAM" id="SignalP"/>
    </source>
</evidence>
<accession>A0A7J6LW87</accession>
<reference evidence="3 4" key="1">
    <citation type="submission" date="2020-04" db="EMBL/GenBank/DDBJ databases">
        <title>Perkinsus chesapeaki whole genome sequence.</title>
        <authorList>
            <person name="Bogema D.R."/>
        </authorList>
    </citation>
    <scope>NUCLEOTIDE SEQUENCE [LARGE SCALE GENOMIC DNA]</scope>
    <source>
        <strain evidence="3">ATCC PRA-425</strain>
    </source>
</reference>
<proteinExistence type="predicted"/>
<comment type="caution">
    <text evidence="3">The sequence shown here is derived from an EMBL/GenBank/DDBJ whole genome shotgun (WGS) entry which is preliminary data.</text>
</comment>
<feature type="non-terminal residue" evidence="3">
    <location>
        <position position="301"/>
    </location>
</feature>
<evidence type="ECO:0000313" key="4">
    <source>
        <dbReference type="Proteomes" id="UP000591131"/>
    </source>
</evidence>
<evidence type="ECO:0000256" key="1">
    <source>
        <dbReference type="SAM" id="Coils"/>
    </source>
</evidence>
<dbReference type="EMBL" id="JAAPAO010000313">
    <property type="protein sequence ID" value="KAF4663569.1"/>
    <property type="molecule type" value="Genomic_DNA"/>
</dbReference>
<dbReference type="AlphaFoldDB" id="A0A7J6LW87"/>
<evidence type="ECO:0000313" key="3">
    <source>
        <dbReference type="EMBL" id="KAF4663569.1"/>
    </source>
</evidence>
<protein>
    <submittedName>
        <fullName evidence="3">Uncharacterized protein</fullName>
    </submittedName>
</protein>
<name>A0A7J6LW87_PERCH</name>
<keyword evidence="2" id="KW-0732">Signal</keyword>
<feature type="chain" id="PRO_5029763894" evidence="2">
    <location>
        <begin position="18"/>
        <end position="301"/>
    </location>
</feature>
<dbReference type="OrthoDB" id="10502338at2759"/>
<gene>
    <name evidence="3" type="ORF">FOL47_005688</name>
</gene>
<keyword evidence="4" id="KW-1185">Reference proteome</keyword>
<feature type="signal peptide" evidence="2">
    <location>
        <begin position="1"/>
        <end position="17"/>
    </location>
</feature>